<dbReference type="InterPro" id="IPR004841">
    <property type="entry name" value="AA-permease/SLC12A_dom"/>
</dbReference>
<keyword evidence="2 5" id="KW-0812">Transmembrane</keyword>
<dbReference type="PANTHER" id="PTHR43341">
    <property type="entry name" value="AMINO ACID PERMEASE"/>
    <property type="match status" value="1"/>
</dbReference>
<evidence type="ECO:0000256" key="1">
    <source>
        <dbReference type="ARBA" id="ARBA00004141"/>
    </source>
</evidence>
<reference evidence="7 8" key="1">
    <citation type="submission" date="2024-06" db="EMBL/GenBank/DDBJ databases">
        <title>Complete genome of Phlyctema vagabunda strain 19-DSS-EL-015.</title>
        <authorList>
            <person name="Fiorenzani C."/>
        </authorList>
    </citation>
    <scope>NUCLEOTIDE SEQUENCE [LARGE SCALE GENOMIC DNA]</scope>
    <source>
        <strain evidence="7 8">19-DSS-EL-015</strain>
    </source>
</reference>
<accession>A0ABR4PBP3</accession>
<proteinExistence type="predicted"/>
<sequence length="179" mass="19511">MDAEKTVNIQDDIANSRTEKVGEVIPTSEAHLKRELKPRHVSMFAIAGSIGTGLVIGSDTALASGGPGSLLILYLILRSCIYFVMTALAEMECFAPMEKRFSGYATRYCDPALGFVTGWNYLIKYRVLLANNLAATSLVINYWNDKINAGVWITVFGVAIVLLNVGSMSSFFGSDQKLT</sequence>
<feature type="transmembrane region" description="Helical" evidence="5">
    <location>
        <begin position="41"/>
        <end position="58"/>
    </location>
</feature>
<evidence type="ECO:0000256" key="4">
    <source>
        <dbReference type="ARBA" id="ARBA00023136"/>
    </source>
</evidence>
<feature type="domain" description="Amino acid permease/ SLC12A" evidence="6">
    <location>
        <begin position="40"/>
        <end position="169"/>
    </location>
</feature>
<dbReference type="InterPro" id="IPR050524">
    <property type="entry name" value="APC_YAT"/>
</dbReference>
<keyword evidence="8" id="KW-1185">Reference proteome</keyword>
<protein>
    <submittedName>
        <fullName evidence="7">Dicarboxylic amino acid permease</fullName>
    </submittedName>
</protein>
<dbReference type="PANTHER" id="PTHR43341:SF9">
    <property type="entry name" value="DICARBOXYLIC AMINO ACID PERMEASE"/>
    <property type="match status" value="1"/>
</dbReference>
<keyword evidence="3 5" id="KW-1133">Transmembrane helix</keyword>
<comment type="caution">
    <text evidence="7">The sequence shown here is derived from an EMBL/GenBank/DDBJ whole genome shotgun (WGS) entry which is preliminary data.</text>
</comment>
<evidence type="ECO:0000256" key="3">
    <source>
        <dbReference type="ARBA" id="ARBA00022989"/>
    </source>
</evidence>
<organism evidence="7 8">
    <name type="scientific">Phlyctema vagabunda</name>
    <dbReference type="NCBI Taxonomy" id="108571"/>
    <lineage>
        <taxon>Eukaryota</taxon>
        <taxon>Fungi</taxon>
        <taxon>Dikarya</taxon>
        <taxon>Ascomycota</taxon>
        <taxon>Pezizomycotina</taxon>
        <taxon>Leotiomycetes</taxon>
        <taxon>Helotiales</taxon>
        <taxon>Dermateaceae</taxon>
        <taxon>Phlyctema</taxon>
    </lineage>
</organism>
<feature type="transmembrane region" description="Helical" evidence="5">
    <location>
        <begin position="70"/>
        <end position="89"/>
    </location>
</feature>
<dbReference type="Proteomes" id="UP001629113">
    <property type="component" value="Unassembled WGS sequence"/>
</dbReference>
<dbReference type="Pfam" id="PF00324">
    <property type="entry name" value="AA_permease"/>
    <property type="match status" value="1"/>
</dbReference>
<evidence type="ECO:0000313" key="8">
    <source>
        <dbReference type="Proteomes" id="UP001629113"/>
    </source>
</evidence>
<feature type="transmembrane region" description="Helical" evidence="5">
    <location>
        <begin position="149"/>
        <end position="172"/>
    </location>
</feature>
<evidence type="ECO:0000313" key="7">
    <source>
        <dbReference type="EMBL" id="KAL3420577.1"/>
    </source>
</evidence>
<gene>
    <name evidence="7" type="ORF">PVAG01_07022</name>
</gene>
<evidence type="ECO:0000256" key="2">
    <source>
        <dbReference type="ARBA" id="ARBA00022692"/>
    </source>
</evidence>
<evidence type="ECO:0000256" key="5">
    <source>
        <dbReference type="SAM" id="Phobius"/>
    </source>
</evidence>
<evidence type="ECO:0000259" key="6">
    <source>
        <dbReference type="Pfam" id="PF00324"/>
    </source>
</evidence>
<comment type="subcellular location">
    <subcellularLocation>
        <location evidence="1">Membrane</location>
        <topology evidence="1">Multi-pass membrane protein</topology>
    </subcellularLocation>
</comment>
<dbReference type="EMBL" id="JBFCZG010000006">
    <property type="protein sequence ID" value="KAL3420577.1"/>
    <property type="molecule type" value="Genomic_DNA"/>
</dbReference>
<dbReference type="Gene3D" id="1.20.1740.10">
    <property type="entry name" value="Amino acid/polyamine transporter I"/>
    <property type="match status" value="1"/>
</dbReference>
<name>A0ABR4PBP3_9HELO</name>
<keyword evidence="4 5" id="KW-0472">Membrane</keyword>